<dbReference type="Proteomes" id="UP000696485">
    <property type="component" value="Unassembled WGS sequence"/>
</dbReference>
<feature type="coiled-coil region" evidence="1">
    <location>
        <begin position="64"/>
        <end position="126"/>
    </location>
</feature>
<feature type="compositionally biased region" description="Polar residues" evidence="2">
    <location>
        <begin position="317"/>
        <end position="327"/>
    </location>
</feature>
<feature type="region of interest" description="Disordered" evidence="2">
    <location>
        <begin position="467"/>
        <end position="489"/>
    </location>
</feature>
<feature type="compositionally biased region" description="Low complexity" evidence="2">
    <location>
        <begin position="702"/>
        <end position="729"/>
    </location>
</feature>
<keyword evidence="1" id="KW-0175">Coiled coil</keyword>
<keyword evidence="4" id="KW-1185">Reference proteome</keyword>
<feature type="compositionally biased region" description="Low complexity" evidence="2">
    <location>
        <begin position="479"/>
        <end position="488"/>
    </location>
</feature>
<feature type="compositionally biased region" description="Polar residues" evidence="2">
    <location>
        <begin position="631"/>
        <end position="645"/>
    </location>
</feature>
<evidence type="ECO:0000256" key="1">
    <source>
        <dbReference type="SAM" id="Coils"/>
    </source>
</evidence>
<organism evidence="3 4">
    <name type="scientific">Podila minutissima</name>
    <dbReference type="NCBI Taxonomy" id="64525"/>
    <lineage>
        <taxon>Eukaryota</taxon>
        <taxon>Fungi</taxon>
        <taxon>Fungi incertae sedis</taxon>
        <taxon>Mucoromycota</taxon>
        <taxon>Mortierellomycotina</taxon>
        <taxon>Mortierellomycetes</taxon>
        <taxon>Mortierellales</taxon>
        <taxon>Mortierellaceae</taxon>
        <taxon>Podila</taxon>
    </lineage>
</organism>
<feature type="region of interest" description="Disordered" evidence="2">
    <location>
        <begin position="568"/>
        <end position="735"/>
    </location>
</feature>
<feature type="region of interest" description="Disordered" evidence="2">
    <location>
        <begin position="353"/>
        <end position="389"/>
    </location>
</feature>
<dbReference type="AlphaFoldDB" id="A0A9P5VHW4"/>
<feature type="region of interest" description="Disordered" evidence="2">
    <location>
        <begin position="501"/>
        <end position="538"/>
    </location>
</feature>
<feature type="region of interest" description="Disordered" evidence="2">
    <location>
        <begin position="223"/>
        <end position="327"/>
    </location>
</feature>
<dbReference type="EMBL" id="JAAAUY010001005">
    <property type="protein sequence ID" value="KAF9324930.1"/>
    <property type="molecule type" value="Genomic_DNA"/>
</dbReference>
<protein>
    <submittedName>
        <fullName evidence="3">Uncharacterized protein</fullName>
    </submittedName>
</protein>
<feature type="compositionally biased region" description="Low complexity" evidence="2">
    <location>
        <begin position="573"/>
        <end position="589"/>
    </location>
</feature>
<feature type="compositionally biased region" description="Low complexity" evidence="2">
    <location>
        <begin position="501"/>
        <end position="529"/>
    </location>
</feature>
<evidence type="ECO:0000313" key="3">
    <source>
        <dbReference type="EMBL" id="KAF9324930.1"/>
    </source>
</evidence>
<gene>
    <name evidence="3" type="ORF">BG006_000102</name>
</gene>
<comment type="caution">
    <text evidence="3">The sequence shown here is derived from an EMBL/GenBank/DDBJ whole genome shotgun (WGS) entry which is preliminary data.</text>
</comment>
<accession>A0A9P5VHW4</accession>
<evidence type="ECO:0000313" key="4">
    <source>
        <dbReference type="Proteomes" id="UP000696485"/>
    </source>
</evidence>
<feature type="compositionally biased region" description="Low complexity" evidence="2">
    <location>
        <begin position="599"/>
        <end position="619"/>
    </location>
</feature>
<reference evidence="3" key="1">
    <citation type="journal article" date="2020" name="Fungal Divers.">
        <title>Resolving the Mortierellaceae phylogeny through synthesis of multi-gene phylogenetics and phylogenomics.</title>
        <authorList>
            <person name="Vandepol N."/>
            <person name="Liber J."/>
            <person name="Desiro A."/>
            <person name="Na H."/>
            <person name="Kennedy M."/>
            <person name="Barry K."/>
            <person name="Grigoriev I.V."/>
            <person name="Miller A.N."/>
            <person name="O'Donnell K."/>
            <person name="Stajich J.E."/>
            <person name="Bonito G."/>
        </authorList>
    </citation>
    <scope>NUCLEOTIDE SEQUENCE</scope>
    <source>
        <strain evidence="3">NVP1</strain>
    </source>
</reference>
<feature type="compositionally biased region" description="Basic and acidic residues" evidence="2">
    <location>
        <begin position="294"/>
        <end position="316"/>
    </location>
</feature>
<sequence>MPPPTSYYPPGKETTPDTDDLILQVERIHDPAVLKRMLIEKEQERQDLASNLDLAARLGLGLQQQLEQVEMESYAKELDELTEQMAEMGAEMMEAKIKVNSYARRLGEVEQELATTQELNVNLQVQLENALHRQKQTHSSTTQAVKLIQSDLGKVFSESDTMRLTLEELESRQIKCEGKVFEMMTNTREYAQLLEEAQDTIHNLRLESDLEGRGWSRVAIWDDKTGTDPSEEMYPEGSSTRKAVLDSQSRVEDLREHKKKLAQQAQAQDSELDPDLDPGMWDGFAPGGNSLGLELERGDSEGRFGGDSGFDDHPRYSDTSPMSPKQLNTLSSELGMEEGSTFGDFANRIPATEDQQASEDTTEPPPLSPSMNDIDDELSPDTIHISTSSSAPSVSQFFIAVGSRTSQMPQRLSLSAELHQRLEENNILQNVLTGANLPWAGGQRSPNSIRAEVNRTLQHHLHLASAAPGSPRIARTGMSSSSGPASSSTIGLEARIGLHGSSGLASSGTSASLPGSANKTGSTTGTTTSPANNRSRGSIVLENQGTLGLKYLLSASSSADLSNVITKTKAKGSTSSVTSTSSTNSSVSSLVGDKKPPVISISASAATSSSSAAARRTSSPSHMEPPVRARASSTSKPWATSTSFMASRPPPIKTTGANIRGVSPGRTSPGGSLGGRASSPVPRGSTASPSGRASDNKSIEASTPSPTVTRRSSLPSLLGKSPSASSKPPLKNRPA</sequence>
<proteinExistence type="predicted"/>
<name>A0A9P5VHW4_9FUNG</name>
<evidence type="ECO:0000256" key="2">
    <source>
        <dbReference type="SAM" id="MobiDB-lite"/>
    </source>
</evidence>